<feature type="transmembrane region" description="Helical" evidence="6">
    <location>
        <begin position="92"/>
        <end position="114"/>
    </location>
</feature>
<proteinExistence type="predicted"/>
<dbReference type="Gene3D" id="1.20.1250.20">
    <property type="entry name" value="MFS general substrate transporter like domains"/>
    <property type="match status" value="1"/>
</dbReference>
<dbReference type="InterPro" id="IPR036259">
    <property type="entry name" value="MFS_trans_sf"/>
</dbReference>
<dbReference type="PROSITE" id="PS50850">
    <property type="entry name" value="MFS"/>
    <property type="match status" value="1"/>
</dbReference>
<keyword evidence="9" id="KW-1185">Reference proteome</keyword>
<gene>
    <name evidence="8" type="ORF">QB898_00425</name>
</gene>
<dbReference type="SUPFAM" id="SSF103473">
    <property type="entry name" value="MFS general substrate transporter"/>
    <property type="match status" value="1"/>
</dbReference>
<keyword evidence="5 6" id="KW-0472">Membrane</keyword>
<feature type="transmembrane region" description="Helical" evidence="6">
    <location>
        <begin position="275"/>
        <end position="296"/>
    </location>
</feature>
<feature type="transmembrane region" description="Helical" evidence="6">
    <location>
        <begin position="329"/>
        <end position="351"/>
    </location>
</feature>
<dbReference type="PANTHER" id="PTHR23513">
    <property type="entry name" value="INTEGRAL MEMBRANE EFFLUX PROTEIN-RELATED"/>
    <property type="match status" value="1"/>
</dbReference>
<dbReference type="InterPro" id="IPR020846">
    <property type="entry name" value="MFS_dom"/>
</dbReference>
<keyword evidence="3 6" id="KW-0812">Transmembrane</keyword>
<feature type="transmembrane region" description="Helical" evidence="6">
    <location>
        <begin position="303"/>
        <end position="323"/>
    </location>
</feature>
<dbReference type="PANTHER" id="PTHR23513:SF11">
    <property type="entry name" value="STAPHYLOFERRIN A TRANSPORTER"/>
    <property type="match status" value="1"/>
</dbReference>
<protein>
    <submittedName>
        <fullName evidence="8">MFS transporter</fullName>
    </submittedName>
</protein>
<evidence type="ECO:0000256" key="4">
    <source>
        <dbReference type="ARBA" id="ARBA00022989"/>
    </source>
</evidence>
<sequence>MSAERIARQDGEASAAGVAEGQPWKLRFGAIFTGQALSLTGSALTQFVLLWWITDTTGSAAALGMAALAALLPQALLGPLGGTLADRYSRRWLMAASDLVSAACMAVLIALFLTQRVQLWHIYAMLAVRSAMQAFQQPAAAASTAMLVPGYFLPRAAGLNQSLMGIMTVGAPPLGALAMSAMPLGWALAIDVATALLGIAPLLFFTIPQPRAARGGGWRSLWREWREGVQAVWRHAALRQLYALIGAAVMCVMPLFTLVPLLVKTHFAGGANQVALMESLSGIGMIAGGAFVAAFAPQRRMRWFLWGFALSGLTMALTALAPADQFGLGAAFWLLSGLTFAVGNAPFMAMLQSAVPNHLQGRVLSLLNTLIGLAGPVGLALAAPLGEALGSRWLFVLLGACGGLVMLLGFVSRALRRMEQGESGGSAGS</sequence>
<dbReference type="RefSeq" id="WP_279523352.1">
    <property type="nucleotide sequence ID" value="NZ_JARVII010000001.1"/>
</dbReference>
<evidence type="ECO:0000313" key="8">
    <source>
        <dbReference type="EMBL" id="MDG9698199.1"/>
    </source>
</evidence>
<feature type="transmembrane region" description="Helical" evidence="6">
    <location>
        <begin position="363"/>
        <end position="386"/>
    </location>
</feature>
<feature type="domain" description="Major facilitator superfamily (MFS) profile" evidence="7">
    <location>
        <begin position="232"/>
        <end position="429"/>
    </location>
</feature>
<dbReference type="GO" id="GO:0005886">
    <property type="term" value="C:plasma membrane"/>
    <property type="evidence" value="ECO:0007669"/>
    <property type="project" value="UniProtKB-SubCell"/>
</dbReference>
<dbReference type="Proteomes" id="UP001237156">
    <property type="component" value="Unassembled WGS sequence"/>
</dbReference>
<feature type="transmembrane region" description="Helical" evidence="6">
    <location>
        <begin position="392"/>
        <end position="411"/>
    </location>
</feature>
<evidence type="ECO:0000256" key="1">
    <source>
        <dbReference type="ARBA" id="ARBA00004651"/>
    </source>
</evidence>
<dbReference type="AlphaFoldDB" id="A0AAW6RHA1"/>
<reference evidence="8 9" key="1">
    <citation type="submission" date="2023-04" db="EMBL/GenBank/DDBJ databases">
        <title>Ottowia paracancer sp. nov., isolated from human stomach.</title>
        <authorList>
            <person name="Song Y."/>
        </authorList>
    </citation>
    <scope>NUCLEOTIDE SEQUENCE [LARGE SCALE GENOMIC DNA]</scope>
    <source>
        <strain evidence="8 9">10c7w1</strain>
    </source>
</reference>
<dbReference type="GO" id="GO:0022857">
    <property type="term" value="F:transmembrane transporter activity"/>
    <property type="evidence" value="ECO:0007669"/>
    <property type="project" value="InterPro"/>
</dbReference>
<evidence type="ECO:0000256" key="5">
    <source>
        <dbReference type="ARBA" id="ARBA00023136"/>
    </source>
</evidence>
<evidence type="ECO:0000259" key="7">
    <source>
        <dbReference type="PROSITE" id="PS50850"/>
    </source>
</evidence>
<comment type="subcellular location">
    <subcellularLocation>
        <location evidence="1">Cell membrane</location>
        <topology evidence="1">Multi-pass membrane protein</topology>
    </subcellularLocation>
</comment>
<dbReference type="InterPro" id="IPR011701">
    <property type="entry name" value="MFS"/>
</dbReference>
<accession>A0AAW6RHA1</accession>
<organism evidence="8 9">
    <name type="scientific">Ottowia cancrivicina</name>
    <dbReference type="NCBI Taxonomy" id="3040346"/>
    <lineage>
        <taxon>Bacteria</taxon>
        <taxon>Pseudomonadati</taxon>
        <taxon>Pseudomonadota</taxon>
        <taxon>Betaproteobacteria</taxon>
        <taxon>Burkholderiales</taxon>
        <taxon>Comamonadaceae</taxon>
        <taxon>Ottowia</taxon>
    </lineage>
</organism>
<dbReference type="Pfam" id="PF07690">
    <property type="entry name" value="MFS_1"/>
    <property type="match status" value="1"/>
</dbReference>
<keyword evidence="4 6" id="KW-1133">Transmembrane helix</keyword>
<evidence type="ECO:0000256" key="6">
    <source>
        <dbReference type="SAM" id="Phobius"/>
    </source>
</evidence>
<evidence type="ECO:0000256" key="3">
    <source>
        <dbReference type="ARBA" id="ARBA00022692"/>
    </source>
</evidence>
<feature type="transmembrane region" description="Helical" evidence="6">
    <location>
        <begin position="30"/>
        <end position="53"/>
    </location>
</feature>
<feature type="transmembrane region" description="Helical" evidence="6">
    <location>
        <begin position="241"/>
        <end position="263"/>
    </location>
</feature>
<feature type="transmembrane region" description="Helical" evidence="6">
    <location>
        <begin position="186"/>
        <end position="205"/>
    </location>
</feature>
<keyword evidence="2" id="KW-1003">Cell membrane</keyword>
<feature type="transmembrane region" description="Helical" evidence="6">
    <location>
        <begin position="59"/>
        <end position="80"/>
    </location>
</feature>
<evidence type="ECO:0000313" key="9">
    <source>
        <dbReference type="Proteomes" id="UP001237156"/>
    </source>
</evidence>
<comment type="caution">
    <text evidence="8">The sequence shown here is derived from an EMBL/GenBank/DDBJ whole genome shotgun (WGS) entry which is preliminary data.</text>
</comment>
<evidence type="ECO:0000256" key="2">
    <source>
        <dbReference type="ARBA" id="ARBA00022475"/>
    </source>
</evidence>
<name>A0AAW6RHA1_9BURK</name>
<dbReference type="CDD" id="cd06173">
    <property type="entry name" value="MFS_MefA_like"/>
    <property type="match status" value="1"/>
</dbReference>
<dbReference type="EMBL" id="JARVII010000001">
    <property type="protein sequence ID" value="MDG9698199.1"/>
    <property type="molecule type" value="Genomic_DNA"/>
</dbReference>